<feature type="compositionally biased region" description="Low complexity" evidence="1">
    <location>
        <begin position="81"/>
        <end position="93"/>
    </location>
</feature>
<reference evidence="2 3" key="2">
    <citation type="submission" date="2019-04" db="EMBL/GenBank/DDBJ databases">
        <title>The genome sequence of big-headed turtle.</title>
        <authorList>
            <person name="Gong S."/>
        </authorList>
    </citation>
    <scope>NUCLEOTIDE SEQUENCE [LARGE SCALE GENOMIC DNA]</scope>
    <source>
        <strain evidence="2">DO16091913</strain>
        <tissue evidence="2">Muscle</tissue>
    </source>
</reference>
<keyword evidence="3" id="KW-1185">Reference proteome</keyword>
<sequence>MAHRVVLGSWVMESQAVCIAWAFNQPPCSVLAPPAPPFHEARPYSLADTWTEPAGAGPPWFSHGSRQCVSPSACRTGLSPGLEQGELQGQGQEHSVGHLRSPRQHGKGLPEAEPERSEPRPLSVSVGTCSIPAVRLGPAGPVPSVPYRALAVQSCSGNVPAGGASASSTGADSSCSLFPARPGAGPGSQRGAVQSAQGN</sequence>
<dbReference type="EMBL" id="QXTE01000030">
    <property type="protein sequence ID" value="TFK11575.1"/>
    <property type="molecule type" value="Genomic_DNA"/>
</dbReference>
<comment type="caution">
    <text evidence="2">The sequence shown here is derived from an EMBL/GenBank/DDBJ whole genome shotgun (WGS) entry which is preliminary data.</text>
</comment>
<accession>A0A4D9ER25</accession>
<feature type="region of interest" description="Disordered" evidence="1">
    <location>
        <begin position="79"/>
        <end position="124"/>
    </location>
</feature>
<feature type="compositionally biased region" description="Basic and acidic residues" evidence="1">
    <location>
        <begin position="108"/>
        <end position="119"/>
    </location>
</feature>
<feature type="compositionally biased region" description="Low complexity" evidence="1">
    <location>
        <begin position="161"/>
        <end position="176"/>
    </location>
</feature>
<proteinExistence type="predicted"/>
<dbReference type="AlphaFoldDB" id="A0A4D9ER25"/>
<feature type="region of interest" description="Disordered" evidence="1">
    <location>
        <begin position="156"/>
        <end position="199"/>
    </location>
</feature>
<evidence type="ECO:0000313" key="2">
    <source>
        <dbReference type="EMBL" id="TFK11575.1"/>
    </source>
</evidence>
<organism evidence="2 3">
    <name type="scientific">Platysternon megacephalum</name>
    <name type="common">big-headed turtle</name>
    <dbReference type="NCBI Taxonomy" id="55544"/>
    <lineage>
        <taxon>Eukaryota</taxon>
        <taxon>Metazoa</taxon>
        <taxon>Chordata</taxon>
        <taxon>Craniata</taxon>
        <taxon>Vertebrata</taxon>
        <taxon>Euteleostomi</taxon>
        <taxon>Archelosauria</taxon>
        <taxon>Testudinata</taxon>
        <taxon>Testudines</taxon>
        <taxon>Cryptodira</taxon>
        <taxon>Durocryptodira</taxon>
        <taxon>Testudinoidea</taxon>
        <taxon>Platysternidae</taxon>
        <taxon>Platysternon</taxon>
    </lineage>
</organism>
<reference evidence="2 3" key="1">
    <citation type="submission" date="2019-04" db="EMBL/GenBank/DDBJ databases">
        <title>Draft genome of the big-headed turtle Platysternon megacephalum.</title>
        <authorList>
            <person name="Gong S."/>
        </authorList>
    </citation>
    <scope>NUCLEOTIDE SEQUENCE [LARGE SCALE GENOMIC DNA]</scope>
    <source>
        <strain evidence="2">DO16091913</strain>
        <tissue evidence="2">Muscle</tissue>
    </source>
</reference>
<protein>
    <submittedName>
        <fullName evidence="2">Peroxisomal bifunctional enzyme</fullName>
    </submittedName>
</protein>
<evidence type="ECO:0000256" key="1">
    <source>
        <dbReference type="SAM" id="MobiDB-lite"/>
    </source>
</evidence>
<name>A0A4D9ER25_9SAUR</name>
<dbReference type="Proteomes" id="UP000297703">
    <property type="component" value="Unassembled WGS sequence"/>
</dbReference>
<gene>
    <name evidence="2" type="ORF">DR999_PMT05161</name>
</gene>
<evidence type="ECO:0000313" key="3">
    <source>
        <dbReference type="Proteomes" id="UP000297703"/>
    </source>
</evidence>